<evidence type="ECO:0000313" key="3">
    <source>
        <dbReference type="Proteomes" id="UP000078348"/>
    </source>
</evidence>
<gene>
    <name evidence="2" type="ORF">AV274_4490</name>
</gene>
<feature type="compositionally biased region" description="Polar residues" evidence="1">
    <location>
        <begin position="72"/>
        <end position="100"/>
    </location>
</feature>
<feature type="compositionally biased region" description="Basic and acidic residues" evidence="1">
    <location>
        <begin position="171"/>
        <end position="207"/>
    </location>
</feature>
<name>A0A196S9T0_BLAHN</name>
<evidence type="ECO:0000256" key="1">
    <source>
        <dbReference type="SAM" id="MobiDB-lite"/>
    </source>
</evidence>
<feature type="compositionally biased region" description="Polar residues" evidence="1">
    <location>
        <begin position="48"/>
        <end position="63"/>
    </location>
</feature>
<protein>
    <submittedName>
        <fullName evidence="2">Uncharacterized protein</fullName>
    </submittedName>
</protein>
<feature type="compositionally biased region" description="Polar residues" evidence="1">
    <location>
        <begin position="208"/>
        <end position="234"/>
    </location>
</feature>
<comment type="caution">
    <text evidence="2">The sequence shown here is derived from an EMBL/GenBank/DDBJ whole genome shotgun (WGS) entry which is preliminary data.</text>
</comment>
<dbReference type="EMBL" id="LXWW01000320">
    <property type="protein sequence ID" value="OAO13815.1"/>
    <property type="molecule type" value="Genomic_DNA"/>
</dbReference>
<dbReference type="AlphaFoldDB" id="A0A196S9T0"/>
<dbReference type="Proteomes" id="UP000078348">
    <property type="component" value="Unassembled WGS sequence"/>
</dbReference>
<sequence length="365" mass="40519">MDVSTNQLSSFLEELSQRFDETLTPLQRHYLSRMGYTSHISTTQVSLSSSIPVESDETGSNKTLPLEGDVGSVTTEITPGLTSSVVNNPDTASTTPMHKSNTLGRFQSIHTSGFESLGNTTQFFSQDITDDRYTSRDRKHRLSLPSELYLKPIPPEKIQEIRQFSQSQSVKPEETDISSPKKDCLFSPVKDAKQSVEMKTPDQKTEKPVTSTPVSGGGTNSMIPQSTPTSQLSLASPLFGMSSPDESTDMNKLSAGARRRYKKNMQIISEDSLMDDNDPGSVAHVSYYGEKEEEENKGMSFEPDEEYYKNVTGFDELPTEKKEEKEPLEYHTMSSIVQPTMAEMMQGETLQSTDAIPCLDDSLIV</sequence>
<accession>A0A196S9T0</accession>
<feature type="region of interest" description="Disordered" evidence="1">
    <location>
        <begin position="164"/>
        <end position="257"/>
    </location>
</feature>
<feature type="region of interest" description="Disordered" evidence="1">
    <location>
        <begin position="48"/>
        <end position="100"/>
    </location>
</feature>
<reference evidence="2 3" key="1">
    <citation type="submission" date="2016-05" db="EMBL/GenBank/DDBJ databases">
        <title>Nuclear genome of Blastocystis sp. subtype 1 NandII.</title>
        <authorList>
            <person name="Gentekaki E."/>
            <person name="Curtis B."/>
            <person name="Stairs C."/>
            <person name="Eme L."/>
            <person name="Herman E."/>
            <person name="Klimes V."/>
            <person name="Arias M.C."/>
            <person name="Elias M."/>
            <person name="Hilliou F."/>
            <person name="Klute M."/>
            <person name="Malik S.-B."/>
            <person name="Pightling A."/>
            <person name="Rachubinski R."/>
            <person name="Salas D."/>
            <person name="Schlacht A."/>
            <person name="Suga H."/>
            <person name="Archibald J."/>
            <person name="Ball S.G."/>
            <person name="Clark G."/>
            <person name="Dacks J."/>
            <person name="Van Der Giezen M."/>
            <person name="Tsaousis A."/>
            <person name="Roger A."/>
        </authorList>
    </citation>
    <scope>NUCLEOTIDE SEQUENCE [LARGE SCALE GENOMIC DNA]</scope>
    <source>
        <strain evidence="3">ATCC 50177 / NandII</strain>
    </source>
</reference>
<evidence type="ECO:0000313" key="2">
    <source>
        <dbReference type="EMBL" id="OAO13815.1"/>
    </source>
</evidence>
<keyword evidence="3" id="KW-1185">Reference proteome</keyword>
<proteinExistence type="predicted"/>
<organism evidence="2 3">
    <name type="scientific">Blastocystis sp. subtype 1 (strain ATCC 50177 / NandII)</name>
    <dbReference type="NCBI Taxonomy" id="478820"/>
    <lineage>
        <taxon>Eukaryota</taxon>
        <taxon>Sar</taxon>
        <taxon>Stramenopiles</taxon>
        <taxon>Bigyra</taxon>
        <taxon>Opalozoa</taxon>
        <taxon>Opalinata</taxon>
        <taxon>Blastocystidae</taxon>
        <taxon>Blastocystis</taxon>
    </lineage>
</organism>